<dbReference type="EMBL" id="CAJVPV010020344">
    <property type="protein sequence ID" value="CAG8714381.1"/>
    <property type="molecule type" value="Genomic_DNA"/>
</dbReference>
<dbReference type="Proteomes" id="UP000789342">
    <property type="component" value="Unassembled WGS sequence"/>
</dbReference>
<keyword evidence="2" id="KW-1185">Reference proteome</keyword>
<organism evidence="1 2">
    <name type="scientific">Acaulospora morrowiae</name>
    <dbReference type="NCBI Taxonomy" id="94023"/>
    <lineage>
        <taxon>Eukaryota</taxon>
        <taxon>Fungi</taxon>
        <taxon>Fungi incertae sedis</taxon>
        <taxon>Mucoromycota</taxon>
        <taxon>Glomeromycotina</taxon>
        <taxon>Glomeromycetes</taxon>
        <taxon>Diversisporales</taxon>
        <taxon>Acaulosporaceae</taxon>
        <taxon>Acaulospora</taxon>
    </lineage>
</organism>
<gene>
    <name evidence="1" type="ORF">AMORRO_LOCUS12902</name>
</gene>
<evidence type="ECO:0000313" key="1">
    <source>
        <dbReference type="EMBL" id="CAG8714381.1"/>
    </source>
</evidence>
<name>A0A9N9HZF9_9GLOM</name>
<sequence length="76" mass="7848">LESSSLISLSLTDSVTRIGVDGTKSSGSSMCEGTIAFLRLRPPSCAASILLFASSGLTACYKSGVGSLRAHNFFES</sequence>
<dbReference type="AlphaFoldDB" id="A0A9N9HZF9"/>
<accession>A0A9N9HZF9</accession>
<protein>
    <submittedName>
        <fullName evidence="1">1237_t:CDS:1</fullName>
    </submittedName>
</protein>
<evidence type="ECO:0000313" key="2">
    <source>
        <dbReference type="Proteomes" id="UP000789342"/>
    </source>
</evidence>
<proteinExistence type="predicted"/>
<feature type="non-terminal residue" evidence="1">
    <location>
        <position position="76"/>
    </location>
</feature>
<feature type="non-terminal residue" evidence="1">
    <location>
        <position position="1"/>
    </location>
</feature>
<comment type="caution">
    <text evidence="1">The sequence shown here is derived from an EMBL/GenBank/DDBJ whole genome shotgun (WGS) entry which is preliminary data.</text>
</comment>
<reference evidence="1" key="1">
    <citation type="submission" date="2021-06" db="EMBL/GenBank/DDBJ databases">
        <authorList>
            <person name="Kallberg Y."/>
            <person name="Tangrot J."/>
            <person name="Rosling A."/>
        </authorList>
    </citation>
    <scope>NUCLEOTIDE SEQUENCE</scope>
    <source>
        <strain evidence="1">CL551</strain>
    </source>
</reference>